<dbReference type="Proteomes" id="UP001597139">
    <property type="component" value="Unassembled WGS sequence"/>
</dbReference>
<evidence type="ECO:0000259" key="3">
    <source>
        <dbReference type="Pfam" id="PF01370"/>
    </source>
</evidence>
<evidence type="ECO:0000313" key="4">
    <source>
        <dbReference type="EMBL" id="MFD1568575.1"/>
    </source>
</evidence>
<dbReference type="InterPro" id="IPR036291">
    <property type="entry name" value="NAD(P)-bd_dom_sf"/>
</dbReference>
<accession>A0ABD6BVG3</accession>
<keyword evidence="5" id="KW-1185">Reference proteome</keyword>
<feature type="region of interest" description="Disordered" evidence="2">
    <location>
        <begin position="276"/>
        <end position="298"/>
    </location>
</feature>
<dbReference type="RefSeq" id="WP_267648073.1">
    <property type="nucleotide sequence ID" value="NZ_JANHGR010000003.1"/>
</dbReference>
<dbReference type="EMBL" id="JBHUCZ010000012">
    <property type="protein sequence ID" value="MFD1568575.1"/>
    <property type="molecule type" value="Genomic_DNA"/>
</dbReference>
<dbReference type="Gene3D" id="3.40.50.720">
    <property type="entry name" value="NAD(P)-binding Rossmann-like Domain"/>
    <property type="match status" value="1"/>
</dbReference>
<evidence type="ECO:0000256" key="2">
    <source>
        <dbReference type="SAM" id="MobiDB-lite"/>
    </source>
</evidence>
<name>A0ABD6BVG3_9EURY</name>
<dbReference type="PANTHER" id="PTHR43000">
    <property type="entry name" value="DTDP-D-GLUCOSE 4,6-DEHYDRATASE-RELATED"/>
    <property type="match status" value="1"/>
</dbReference>
<dbReference type="SUPFAM" id="SSF51735">
    <property type="entry name" value="NAD(P)-binding Rossmann-fold domains"/>
    <property type="match status" value="1"/>
</dbReference>
<dbReference type="AlphaFoldDB" id="A0ABD6BVG3"/>
<comment type="caution">
    <text evidence="4">The sequence shown here is derived from an EMBL/GenBank/DDBJ whole genome shotgun (WGS) entry which is preliminary data.</text>
</comment>
<reference evidence="4 5" key="1">
    <citation type="journal article" date="2019" name="Int. J. Syst. Evol. Microbiol.">
        <title>The Global Catalogue of Microorganisms (GCM) 10K type strain sequencing project: providing services to taxonomists for standard genome sequencing and annotation.</title>
        <authorList>
            <consortium name="The Broad Institute Genomics Platform"/>
            <consortium name="The Broad Institute Genome Sequencing Center for Infectious Disease"/>
            <person name="Wu L."/>
            <person name="Ma J."/>
        </authorList>
    </citation>
    <scope>NUCLEOTIDE SEQUENCE [LARGE SCALE GENOMIC DNA]</scope>
    <source>
        <strain evidence="4 5">CGMCC 1.12859</strain>
    </source>
</reference>
<protein>
    <submittedName>
        <fullName evidence="4">NAD-dependent epimerase/dehydratase family protein</fullName>
    </submittedName>
</protein>
<evidence type="ECO:0000313" key="5">
    <source>
        <dbReference type="Proteomes" id="UP001597139"/>
    </source>
</evidence>
<organism evidence="4 5">
    <name type="scientific">Halolamina litorea</name>
    <dbReference type="NCBI Taxonomy" id="1515593"/>
    <lineage>
        <taxon>Archaea</taxon>
        <taxon>Methanobacteriati</taxon>
        <taxon>Methanobacteriota</taxon>
        <taxon>Stenosarchaea group</taxon>
        <taxon>Halobacteria</taxon>
        <taxon>Halobacteriales</taxon>
        <taxon>Haloferacaceae</taxon>
    </lineage>
</organism>
<feature type="domain" description="NAD-dependent epimerase/dehydratase" evidence="3">
    <location>
        <begin position="28"/>
        <end position="253"/>
    </location>
</feature>
<evidence type="ECO:0000256" key="1">
    <source>
        <dbReference type="ARBA" id="ARBA00007637"/>
    </source>
</evidence>
<gene>
    <name evidence="4" type="ORF">ACFSAU_13855</name>
</gene>
<comment type="similarity">
    <text evidence="1">Belongs to the NAD(P)-dependent epimerase/dehydratase family.</text>
</comment>
<dbReference type="Pfam" id="PF01370">
    <property type="entry name" value="Epimerase"/>
    <property type="match status" value="1"/>
</dbReference>
<sequence>MARDRPTDDRPPAAGSVQVPEQLRGETVLVTGGAGFVGSHLASALADACDLRVIDDLSDGRRERVPEQATFVHGDVRETGALVPAADGVDTIFHQAGLVSVPESLERPIESHERNVDGTLAVLEAARRNDARVVFASSVAIYGAPETVPIAEDEPTDPTSPYGVDKLAADHYVRLYHDRYDLETVALRYFNVYGPGQDAGVINAFRDKARAGQPLVVDGDGKQRRDFVHVEDVVRANLAAATTDAVGEAFNIGTGDSIRIEDLAAMVRELTGTDVPIEHTEPRPGEIRNSRADPTRSRERLGFEAAVSLEAGLEDLLVANPVHH</sequence>
<proteinExistence type="inferred from homology"/>
<dbReference type="InterPro" id="IPR001509">
    <property type="entry name" value="Epimerase_deHydtase"/>
</dbReference>